<dbReference type="EMBL" id="GG738876">
    <property type="protein sequence ID" value="EFC42974.1"/>
    <property type="molecule type" value="Genomic_DNA"/>
</dbReference>
<dbReference type="InterPro" id="IPR001138">
    <property type="entry name" value="Zn2Cys6_DnaBD"/>
</dbReference>
<dbReference type="CDD" id="cd00067">
    <property type="entry name" value="GAL4"/>
    <property type="match status" value="1"/>
</dbReference>
<organism evidence="4">
    <name type="scientific">Naegleria gruberi</name>
    <name type="common">Amoeba</name>
    <dbReference type="NCBI Taxonomy" id="5762"/>
    <lineage>
        <taxon>Eukaryota</taxon>
        <taxon>Discoba</taxon>
        <taxon>Heterolobosea</taxon>
        <taxon>Tetramitia</taxon>
        <taxon>Eutetramitia</taxon>
        <taxon>Vahlkampfiidae</taxon>
        <taxon>Naegleria</taxon>
    </lineage>
</organism>
<evidence type="ECO:0000259" key="2">
    <source>
        <dbReference type="PROSITE" id="PS50048"/>
    </source>
</evidence>
<dbReference type="InParanoid" id="D2VJM0"/>
<dbReference type="Proteomes" id="UP000006671">
    <property type="component" value="Unassembled WGS sequence"/>
</dbReference>
<evidence type="ECO:0000313" key="3">
    <source>
        <dbReference type="EMBL" id="EFC42974.1"/>
    </source>
</evidence>
<feature type="region of interest" description="Disordered" evidence="1">
    <location>
        <begin position="80"/>
        <end position="115"/>
    </location>
</feature>
<dbReference type="GeneID" id="8852121"/>
<sequence>MKNSYSTSTSGGILYSSEFIQVNLAADAKGDEENGFQPKAACVSCRKLHRRCSKEFPKCSECVTHHRKCIYMDTKTKERNLASSSSTDRTTSRDSRGNNQNNNNSKRSMRRAASTIEEPQIAITEGLIKKSIKRQTFNVYMDLVCMGLPFITPQNFENMLFSENILNQNTNATSIKALFLSIQSLCDQRFGRRDAAIAAFNEAKSELHQVFEDYDNYLNICTYNNLAYFSGAEGEDQMSQWFMSPVEYYLSKYSELNFNSHNELIGLAFENLNKGSGITKLFYFDNRYKWTSLTFGDYIGIPFKLSTGKRLPPELKQLVDRDLNENTAQAESAVLQCILQFMKQHHQKLVHSPGFLNLSRIVDVSSFTKTRIESLRVLYSKANSQEKRELFFKEMLNLANTTTELSKDDLFPYILPTNIFGFALAAEIHLEALSNFSHLVSVSEILGHLKQDFLALTVLARKYGRVQKVYGYIYDEIQSVLLNNGVPAEELLNLISNNSFKTPSTPKLYPPITVNNQTHTISPTNNSTDQVITSENSSPTSENVSKKKDFPSAAFLNNTLRNFKKTISNQEICTITPRSSTTSDSPINEEEISCLKNQTLSILQQTFSK</sequence>
<evidence type="ECO:0000256" key="1">
    <source>
        <dbReference type="SAM" id="MobiDB-lite"/>
    </source>
</evidence>
<name>D2VJM0_NAEGR</name>
<keyword evidence="4" id="KW-1185">Reference proteome</keyword>
<gene>
    <name evidence="3" type="ORF">NAEGRDRAFT_50084</name>
</gene>
<dbReference type="KEGG" id="ngr:NAEGRDRAFT_50084"/>
<reference evidence="3 4" key="1">
    <citation type="journal article" date="2010" name="Cell">
        <title>The genome of Naegleria gruberi illuminates early eukaryotic versatility.</title>
        <authorList>
            <person name="Fritz-Laylin L.K."/>
            <person name="Prochnik S.E."/>
            <person name="Ginger M.L."/>
            <person name="Dacks J.B."/>
            <person name="Carpenter M.L."/>
            <person name="Field M.C."/>
            <person name="Kuo A."/>
            <person name="Paredez A."/>
            <person name="Chapman J."/>
            <person name="Pham J."/>
            <person name="Shu S."/>
            <person name="Neupane R."/>
            <person name="Cipriano M."/>
            <person name="Mancuso J."/>
            <person name="Tu H."/>
            <person name="Salamov A."/>
            <person name="Lindquist E."/>
            <person name="Shapiro H."/>
            <person name="Lucas S."/>
            <person name="Grigoriev I.V."/>
            <person name="Cande W.Z."/>
            <person name="Fulton C."/>
            <person name="Rokhsar D.S."/>
            <person name="Dawson S.C."/>
        </authorList>
    </citation>
    <scope>NUCLEOTIDE SEQUENCE [LARGE SCALE GENOMIC DNA]</scope>
    <source>
        <strain evidence="3 4">NEG-M</strain>
    </source>
</reference>
<dbReference type="AlphaFoldDB" id="D2VJM0"/>
<dbReference type="GO" id="GO:0008270">
    <property type="term" value="F:zinc ion binding"/>
    <property type="evidence" value="ECO:0007669"/>
    <property type="project" value="InterPro"/>
</dbReference>
<dbReference type="GO" id="GO:0000981">
    <property type="term" value="F:DNA-binding transcription factor activity, RNA polymerase II-specific"/>
    <property type="evidence" value="ECO:0007669"/>
    <property type="project" value="InterPro"/>
</dbReference>
<protein>
    <submittedName>
        <fullName evidence="3">Predicted protein</fullName>
    </submittedName>
</protein>
<feature type="compositionally biased region" description="Low complexity" evidence="1">
    <location>
        <begin position="97"/>
        <end position="114"/>
    </location>
</feature>
<dbReference type="PROSITE" id="PS50048">
    <property type="entry name" value="ZN2_CY6_FUNGAL_2"/>
    <property type="match status" value="1"/>
</dbReference>
<dbReference type="SMART" id="SM00066">
    <property type="entry name" value="GAL4"/>
    <property type="match status" value="1"/>
</dbReference>
<dbReference type="SUPFAM" id="SSF57701">
    <property type="entry name" value="Zn2/Cys6 DNA-binding domain"/>
    <property type="match status" value="1"/>
</dbReference>
<dbReference type="VEuPathDB" id="AmoebaDB:NAEGRDRAFT_50084"/>
<dbReference type="Pfam" id="PF00172">
    <property type="entry name" value="Zn_clus"/>
    <property type="match status" value="1"/>
</dbReference>
<feature type="domain" description="Zn(2)-C6 fungal-type" evidence="2">
    <location>
        <begin position="41"/>
        <end position="71"/>
    </location>
</feature>
<accession>D2VJM0</accession>
<feature type="region of interest" description="Disordered" evidence="1">
    <location>
        <begin position="522"/>
        <end position="546"/>
    </location>
</feature>
<dbReference type="RefSeq" id="XP_002675718.1">
    <property type="nucleotide sequence ID" value="XM_002675672.1"/>
</dbReference>
<dbReference type="Gene3D" id="4.10.240.10">
    <property type="entry name" value="Zn(2)-C6 fungal-type DNA-binding domain"/>
    <property type="match status" value="1"/>
</dbReference>
<feature type="compositionally biased region" description="Polar residues" evidence="1">
    <location>
        <begin position="522"/>
        <end position="543"/>
    </location>
</feature>
<dbReference type="OrthoDB" id="3364175at2759"/>
<dbReference type="InterPro" id="IPR036864">
    <property type="entry name" value="Zn2-C6_fun-type_DNA-bd_sf"/>
</dbReference>
<proteinExistence type="predicted"/>
<dbReference type="PROSITE" id="PS00463">
    <property type="entry name" value="ZN2_CY6_FUNGAL_1"/>
    <property type="match status" value="1"/>
</dbReference>
<evidence type="ECO:0000313" key="4">
    <source>
        <dbReference type="Proteomes" id="UP000006671"/>
    </source>
</evidence>